<reference evidence="1 2" key="1">
    <citation type="submission" date="2019-07" db="EMBL/GenBank/DDBJ databases">
        <title>Complete Genome Sequence of Leptotrichia trevisanii Strain JMUB3870.</title>
        <authorList>
            <person name="Watanabe S."/>
            <person name="Cui L."/>
        </authorList>
    </citation>
    <scope>NUCLEOTIDE SEQUENCE [LARGE SCALE GENOMIC DNA]</scope>
    <source>
        <strain evidence="1 2">JMUB3870</strain>
    </source>
</reference>
<evidence type="ECO:0000313" key="2">
    <source>
        <dbReference type="Proteomes" id="UP000422644"/>
    </source>
</evidence>
<accession>A0A510JYQ4</accession>
<sequence>MLGTGFLGVLRNKESKNSYKLKYDKLLNVLNFCSDLKGLEYRL</sequence>
<proteinExistence type="predicted"/>
<dbReference type="Proteomes" id="UP000422644">
    <property type="component" value="Chromosome"/>
</dbReference>
<gene>
    <name evidence="1" type="ORF">JMUB3870_0493</name>
</gene>
<evidence type="ECO:0000313" key="1">
    <source>
        <dbReference type="EMBL" id="BBM44386.1"/>
    </source>
</evidence>
<organism evidence="1 2">
    <name type="scientific">Leptotrichia trevisanii</name>
    <dbReference type="NCBI Taxonomy" id="109328"/>
    <lineage>
        <taxon>Bacteria</taxon>
        <taxon>Fusobacteriati</taxon>
        <taxon>Fusobacteriota</taxon>
        <taxon>Fusobacteriia</taxon>
        <taxon>Fusobacteriales</taxon>
        <taxon>Leptotrichiaceae</taxon>
        <taxon>Leptotrichia</taxon>
    </lineage>
</organism>
<protein>
    <submittedName>
        <fullName evidence="1">Uncharacterized protein</fullName>
    </submittedName>
</protein>
<dbReference type="EMBL" id="AP019831">
    <property type="protein sequence ID" value="BBM44386.1"/>
    <property type="molecule type" value="Genomic_DNA"/>
</dbReference>
<dbReference type="AlphaFoldDB" id="A0A510JYQ4"/>
<keyword evidence="2" id="KW-1185">Reference proteome</keyword>
<name>A0A510JYQ4_9FUSO</name>